<proteinExistence type="predicted"/>
<accession>X1BGR7</accession>
<reference evidence="1" key="1">
    <citation type="journal article" date="2014" name="Front. Microbiol.">
        <title>High frequency of phylogenetically diverse reductive dehalogenase-homologous genes in deep subseafloor sedimentary metagenomes.</title>
        <authorList>
            <person name="Kawai M."/>
            <person name="Futagami T."/>
            <person name="Toyoda A."/>
            <person name="Takaki Y."/>
            <person name="Nishi S."/>
            <person name="Hori S."/>
            <person name="Arai W."/>
            <person name="Tsubouchi T."/>
            <person name="Morono Y."/>
            <person name="Uchiyama I."/>
            <person name="Ito T."/>
            <person name="Fujiyama A."/>
            <person name="Inagaki F."/>
            <person name="Takami H."/>
        </authorList>
    </citation>
    <scope>NUCLEOTIDE SEQUENCE</scope>
    <source>
        <strain evidence="1">Expedition CK06-06</strain>
    </source>
</reference>
<gene>
    <name evidence="1" type="ORF">S01H4_15721</name>
</gene>
<feature type="non-terminal residue" evidence="1">
    <location>
        <position position="1"/>
    </location>
</feature>
<organism evidence="1">
    <name type="scientific">marine sediment metagenome</name>
    <dbReference type="NCBI Taxonomy" id="412755"/>
    <lineage>
        <taxon>unclassified sequences</taxon>
        <taxon>metagenomes</taxon>
        <taxon>ecological metagenomes</taxon>
    </lineage>
</organism>
<protein>
    <submittedName>
        <fullName evidence="1">Uncharacterized protein</fullName>
    </submittedName>
</protein>
<dbReference type="AlphaFoldDB" id="X1BGR7"/>
<comment type="caution">
    <text evidence="1">The sequence shown here is derived from an EMBL/GenBank/DDBJ whole genome shotgun (WGS) entry which is preliminary data.</text>
</comment>
<name>X1BGR7_9ZZZZ</name>
<evidence type="ECO:0000313" key="1">
    <source>
        <dbReference type="EMBL" id="GAG71236.1"/>
    </source>
</evidence>
<sequence length="55" mass="6201">KEIQEWAAAKAMLGSERNRVNKSSLDKLQHSPLAQSIMGVLMPYLYPPKSEESQN</sequence>
<dbReference type="EMBL" id="BART01006889">
    <property type="protein sequence ID" value="GAG71236.1"/>
    <property type="molecule type" value="Genomic_DNA"/>
</dbReference>